<proteinExistence type="predicted"/>
<dbReference type="AlphaFoldDB" id="A0A0K2VJ62"/>
<evidence type="ECO:0000313" key="1">
    <source>
        <dbReference type="EMBL" id="CDW50345.1"/>
    </source>
</evidence>
<accession>A0A0K2VJ62</accession>
<name>A0A0K2VJ62_LEPSM</name>
<sequence length="33" mass="3670">MILSSGLGGGGGEQRYDGRFVHTAYFNRLQMNH</sequence>
<dbReference type="EMBL" id="HACA01032984">
    <property type="protein sequence ID" value="CDW50345.1"/>
    <property type="molecule type" value="Transcribed_RNA"/>
</dbReference>
<protein>
    <submittedName>
        <fullName evidence="1">Uncharacterized protein</fullName>
    </submittedName>
</protein>
<organism evidence="1">
    <name type="scientific">Lepeophtheirus salmonis</name>
    <name type="common">Salmon louse</name>
    <name type="synonym">Caligus salmonis</name>
    <dbReference type="NCBI Taxonomy" id="72036"/>
    <lineage>
        <taxon>Eukaryota</taxon>
        <taxon>Metazoa</taxon>
        <taxon>Ecdysozoa</taxon>
        <taxon>Arthropoda</taxon>
        <taxon>Crustacea</taxon>
        <taxon>Multicrustacea</taxon>
        <taxon>Hexanauplia</taxon>
        <taxon>Copepoda</taxon>
        <taxon>Siphonostomatoida</taxon>
        <taxon>Caligidae</taxon>
        <taxon>Lepeophtheirus</taxon>
    </lineage>
</organism>
<reference evidence="1" key="1">
    <citation type="submission" date="2014-05" db="EMBL/GenBank/DDBJ databases">
        <authorList>
            <person name="Chronopoulou M."/>
        </authorList>
    </citation>
    <scope>NUCLEOTIDE SEQUENCE</scope>
    <source>
        <tissue evidence="1">Whole organism</tissue>
    </source>
</reference>